<feature type="transmembrane region" description="Helical" evidence="1">
    <location>
        <begin position="203"/>
        <end position="219"/>
    </location>
</feature>
<evidence type="ECO:0000313" key="2">
    <source>
        <dbReference type="EMBL" id="KRM87071.1"/>
    </source>
</evidence>
<dbReference type="Proteomes" id="UP000051789">
    <property type="component" value="Unassembled WGS sequence"/>
</dbReference>
<dbReference type="EMBL" id="AYZK01000003">
    <property type="protein sequence ID" value="KRM87071.1"/>
    <property type="molecule type" value="Genomic_DNA"/>
</dbReference>
<feature type="transmembrane region" description="Helical" evidence="1">
    <location>
        <begin position="135"/>
        <end position="156"/>
    </location>
</feature>
<dbReference type="InterPro" id="IPR009214">
    <property type="entry name" value="DUF1129"/>
</dbReference>
<keyword evidence="1" id="KW-0472">Membrane</keyword>
<dbReference type="RefSeq" id="WP_056969315.1">
    <property type="nucleotide sequence ID" value="NZ_AYZK01000003.1"/>
</dbReference>
<gene>
    <name evidence="2" type="ORF">FD19_GL001222</name>
</gene>
<evidence type="ECO:0000313" key="3">
    <source>
        <dbReference type="Proteomes" id="UP000051789"/>
    </source>
</evidence>
<dbReference type="AlphaFoldDB" id="A0A0R2C5D2"/>
<keyword evidence="1" id="KW-1133">Transmembrane helix</keyword>
<keyword evidence="1" id="KW-0812">Transmembrane</keyword>
<feature type="transmembrane region" description="Helical" evidence="1">
    <location>
        <begin position="101"/>
        <end position="123"/>
    </location>
</feature>
<protein>
    <submittedName>
        <fullName evidence="2">Membrane-associated protein</fullName>
    </submittedName>
</protein>
<keyword evidence="3" id="KW-1185">Reference proteome</keyword>
<feature type="transmembrane region" description="Helical" evidence="1">
    <location>
        <begin position="168"/>
        <end position="191"/>
    </location>
</feature>
<organism evidence="2 3">
    <name type="scientific">Lacticaseibacillus thailandensis DSM 22698 = JCM 13996</name>
    <dbReference type="NCBI Taxonomy" id="1423810"/>
    <lineage>
        <taxon>Bacteria</taxon>
        <taxon>Bacillati</taxon>
        <taxon>Bacillota</taxon>
        <taxon>Bacilli</taxon>
        <taxon>Lactobacillales</taxon>
        <taxon>Lactobacillaceae</taxon>
        <taxon>Lacticaseibacillus</taxon>
    </lineage>
</organism>
<proteinExistence type="predicted"/>
<accession>A0A0R2C5D2</accession>
<comment type="caution">
    <text evidence="2">The sequence shown here is derived from an EMBL/GenBank/DDBJ whole genome shotgun (WGS) entry which is preliminary data.</text>
</comment>
<dbReference type="Pfam" id="PF06570">
    <property type="entry name" value="DUF1129"/>
    <property type="match status" value="1"/>
</dbReference>
<reference evidence="2 3" key="1">
    <citation type="journal article" date="2015" name="Genome Announc.">
        <title>Expanding the biotechnology potential of lactobacilli through comparative genomics of 213 strains and associated genera.</title>
        <authorList>
            <person name="Sun Z."/>
            <person name="Harris H.M."/>
            <person name="McCann A."/>
            <person name="Guo C."/>
            <person name="Argimon S."/>
            <person name="Zhang W."/>
            <person name="Yang X."/>
            <person name="Jeffery I.B."/>
            <person name="Cooney J.C."/>
            <person name="Kagawa T.F."/>
            <person name="Liu W."/>
            <person name="Song Y."/>
            <person name="Salvetti E."/>
            <person name="Wrobel A."/>
            <person name="Rasinkangas P."/>
            <person name="Parkhill J."/>
            <person name="Rea M.C."/>
            <person name="O'Sullivan O."/>
            <person name="Ritari J."/>
            <person name="Douillard F.P."/>
            <person name="Paul Ross R."/>
            <person name="Yang R."/>
            <person name="Briner A.E."/>
            <person name="Felis G.E."/>
            <person name="de Vos W.M."/>
            <person name="Barrangou R."/>
            <person name="Klaenhammer T.R."/>
            <person name="Caufield P.W."/>
            <person name="Cui Y."/>
            <person name="Zhang H."/>
            <person name="O'Toole P.W."/>
        </authorList>
    </citation>
    <scope>NUCLEOTIDE SEQUENCE [LARGE SCALE GENOMIC DNA]</scope>
    <source>
        <strain evidence="2 3">DSM 22698</strain>
    </source>
</reference>
<name>A0A0R2C5D2_9LACO</name>
<evidence type="ECO:0000256" key="1">
    <source>
        <dbReference type="SAM" id="Phobius"/>
    </source>
</evidence>
<dbReference type="PATRIC" id="fig|1423810.4.peg.1258"/>
<sequence>MAKKAKQQEQQPTEPEQTVDEMLAQLTKKNAEYVVKFRRSMKDSGADDAKETAELKKMLPEMLKGQREGKPAVQLFGPAVERGNKVASSKTAVDPIQQQPFWISTADLGFTFLAIFAVLYGLIGSFSKVSGSQGGGFASLVIMSFVAALVFTYYTQWSLTPKGERPKFWFIAIGGIILIIFASLASSYLTVVKSFLTSPMNNWGLFILAVVAYGIHYLLKSRYHLRSFFAPLPRR</sequence>
<dbReference type="STRING" id="1423810.FD19_GL001222"/>